<gene>
    <name evidence="5" type="ORF">IPZ78_05665</name>
</gene>
<comment type="similarity">
    <text evidence="2">Belongs to the glycosyl hydrolase 67 family.</text>
</comment>
<dbReference type="Gene3D" id="3.20.20.80">
    <property type="entry name" value="Glycosidases"/>
    <property type="match status" value="1"/>
</dbReference>
<dbReference type="PANTHER" id="PTHR39207">
    <property type="entry name" value="ALPHA-GLUCURONIDASE A"/>
    <property type="match status" value="1"/>
</dbReference>
<name>A0ABS7Z394_9SPHI</name>
<keyword evidence="2" id="KW-0119">Carbohydrate metabolism</keyword>
<dbReference type="InterPro" id="IPR011100">
    <property type="entry name" value="Glyco_hydro_67_cat"/>
</dbReference>
<dbReference type="Pfam" id="PF07477">
    <property type="entry name" value="Glyco_hydro_67C"/>
    <property type="match status" value="1"/>
</dbReference>
<feature type="domain" description="Glycosyl hydrolase family 67 catalytic" evidence="4">
    <location>
        <begin position="119"/>
        <end position="433"/>
    </location>
</feature>
<keyword evidence="2" id="KW-0624">Polysaccharide degradation</keyword>
<evidence type="ECO:0000313" key="6">
    <source>
        <dbReference type="Proteomes" id="UP001165302"/>
    </source>
</evidence>
<dbReference type="PANTHER" id="PTHR39207:SF1">
    <property type="entry name" value="ALPHA-GLUCURONIDASE A"/>
    <property type="match status" value="1"/>
</dbReference>
<keyword evidence="2" id="KW-0326">Glycosidase</keyword>
<keyword evidence="6" id="KW-1185">Reference proteome</keyword>
<keyword evidence="1 2" id="KW-0378">Hydrolase</keyword>
<dbReference type="PIRSF" id="PIRSF029900">
    <property type="entry name" value="Alpha-glucuronds"/>
    <property type="match status" value="1"/>
</dbReference>
<dbReference type="InterPro" id="IPR017853">
    <property type="entry name" value="GH"/>
</dbReference>
<dbReference type="InterPro" id="IPR029018">
    <property type="entry name" value="Hex-like_dom2"/>
</dbReference>
<evidence type="ECO:0000259" key="4">
    <source>
        <dbReference type="Pfam" id="PF07488"/>
    </source>
</evidence>
<sequence length="681" mass="79232">MLLLRLRLIVLYLCFSIVNSHAEDGRKLWLRYIKVSDQQALNRTIKTTSNHPVAQQAKQELDNYWKSTNLQLTINRKATNLKDGFRIQQNKNGLELIAQHAVGLLYGAYHLLNEQELGRDFSSYQIEEIPSFDIRILNHWDNLDRTVERGYAGYSLWKWEELPIQISPRYEEYARANASIGINATVLNNVNASPQILSSEYLNKVKVLADIFRKYGIKVYLSVNFSSPKVIGGLKDSDPLNKDVQHWWKHKIKEVYQLIPDFGGFLVKANSEGQPGPQDYGRTHADGANMLADEMKPYGGMIMWRAFVYNPTKEDRAKQAYQEFVPLDNQFRDNVIVQIKNGPVDFQPREPFTSLFGAMKNTAQMIEFQITQEYLGFSNHLVYLAPLFKETLDSDTYADGVGSTVAKITDGTLRKVQKSAIAGVANIGEDRNWTGHHFGQANWYAFGRLAWNHQLSSEEIADEWLRLTFSKEKEFVHTMSKLMIDSRETVVNYMMPMGLHHIFAFDHHYGPEPWGDRPSGRADWMPWYYHNANVNGIGFNRTISGSNAVGQYNEPLRTIYNNIDSCPENLLLWFHHVSWNHKMKSQRTLWDELCFYYDQGVQEVREFQRTWDQMEKYVDAERFNAVQSKLKIQSKDAVWWKDACLLYFQTFSRQPIPYSIERPIHELEEMKKIKLPLKHHN</sequence>
<evidence type="ECO:0000256" key="2">
    <source>
        <dbReference type="PIRNR" id="PIRNR029900"/>
    </source>
</evidence>
<dbReference type="EMBL" id="JADEYP010000007">
    <property type="protein sequence ID" value="MCA5004641.1"/>
    <property type="molecule type" value="Genomic_DNA"/>
</dbReference>
<reference evidence="5" key="1">
    <citation type="submission" date="2020-10" db="EMBL/GenBank/DDBJ databases">
        <authorList>
            <person name="Lu T."/>
            <person name="Wang Q."/>
            <person name="Han X."/>
        </authorList>
    </citation>
    <scope>NUCLEOTIDE SEQUENCE</scope>
    <source>
        <strain evidence="5">WQ 366</strain>
    </source>
</reference>
<evidence type="ECO:0000256" key="1">
    <source>
        <dbReference type="ARBA" id="ARBA00022801"/>
    </source>
</evidence>
<comment type="caution">
    <text evidence="5">The sequence shown here is derived from an EMBL/GenBank/DDBJ whole genome shotgun (WGS) entry which is preliminary data.</text>
</comment>
<feature type="domain" description="Glycosyl hydrolase family 67 C-terminal" evidence="3">
    <location>
        <begin position="434"/>
        <end position="658"/>
    </location>
</feature>
<organism evidence="5 6">
    <name type="scientific">Sphingobacterium bovistauri</name>
    <dbReference type="NCBI Taxonomy" id="2781959"/>
    <lineage>
        <taxon>Bacteria</taxon>
        <taxon>Pseudomonadati</taxon>
        <taxon>Bacteroidota</taxon>
        <taxon>Sphingobacteriia</taxon>
        <taxon>Sphingobacteriales</taxon>
        <taxon>Sphingobacteriaceae</taxon>
        <taxon>Sphingobacterium</taxon>
    </lineage>
</organism>
<evidence type="ECO:0000259" key="3">
    <source>
        <dbReference type="Pfam" id="PF07477"/>
    </source>
</evidence>
<proteinExistence type="inferred from homology"/>
<dbReference type="Gene3D" id="3.30.379.10">
    <property type="entry name" value="Chitobiase/beta-hexosaminidase domain 2-like"/>
    <property type="match status" value="1"/>
</dbReference>
<dbReference type="Proteomes" id="UP001165302">
    <property type="component" value="Unassembled WGS sequence"/>
</dbReference>
<dbReference type="SUPFAM" id="SSF55545">
    <property type="entry name" value="beta-N-acetylhexosaminidase-like domain"/>
    <property type="match status" value="1"/>
</dbReference>
<dbReference type="RefSeq" id="WP_225552028.1">
    <property type="nucleotide sequence ID" value="NZ_JADEYP010000007.1"/>
</dbReference>
<accession>A0ABS7Z394</accession>
<dbReference type="SUPFAM" id="SSF51445">
    <property type="entry name" value="(Trans)glycosidases"/>
    <property type="match status" value="1"/>
</dbReference>
<evidence type="ECO:0000313" key="5">
    <source>
        <dbReference type="EMBL" id="MCA5004641.1"/>
    </source>
</evidence>
<dbReference type="Gene3D" id="3.90.1330.10">
    <property type="entry name" value="Alpha-glucuronidase, C-terminal domain"/>
    <property type="match status" value="1"/>
</dbReference>
<dbReference type="Pfam" id="PF07488">
    <property type="entry name" value="Glyco_hydro_67M"/>
    <property type="match status" value="1"/>
</dbReference>
<dbReference type="InterPro" id="IPR037054">
    <property type="entry name" value="A-glucoronidase_C_sf"/>
</dbReference>
<protein>
    <submittedName>
        <fullName evidence="5">Alpha-glucuronidase</fullName>
    </submittedName>
</protein>
<dbReference type="InterPro" id="IPR011395">
    <property type="entry name" value="Glyco_hydro_67_aGlcAse"/>
</dbReference>
<keyword evidence="2" id="KW-0858">Xylan degradation</keyword>
<dbReference type="InterPro" id="IPR011099">
    <property type="entry name" value="Glyco_hydro_67_C"/>
</dbReference>